<keyword evidence="2" id="KW-1133">Transmembrane helix</keyword>
<reference evidence="3 4" key="1">
    <citation type="submission" date="2022-01" db="EMBL/GenBank/DDBJ databases">
        <authorList>
            <person name="Xiong W."/>
            <person name="Schranz E."/>
        </authorList>
    </citation>
    <scope>NUCLEOTIDE SEQUENCE [LARGE SCALE GENOMIC DNA]</scope>
</reference>
<dbReference type="Proteomes" id="UP001157418">
    <property type="component" value="Unassembled WGS sequence"/>
</dbReference>
<evidence type="ECO:0000256" key="1">
    <source>
        <dbReference type="SAM" id="MobiDB-lite"/>
    </source>
</evidence>
<dbReference type="EMBL" id="CAKMRJ010000002">
    <property type="protein sequence ID" value="CAH1417323.1"/>
    <property type="molecule type" value="Genomic_DNA"/>
</dbReference>
<keyword evidence="2" id="KW-0472">Membrane</keyword>
<proteinExistence type="predicted"/>
<evidence type="ECO:0000313" key="4">
    <source>
        <dbReference type="Proteomes" id="UP001157418"/>
    </source>
</evidence>
<comment type="caution">
    <text evidence="3">The sequence shown here is derived from an EMBL/GenBank/DDBJ whole genome shotgun (WGS) entry which is preliminary data.</text>
</comment>
<evidence type="ECO:0000256" key="2">
    <source>
        <dbReference type="SAM" id="Phobius"/>
    </source>
</evidence>
<keyword evidence="2" id="KW-0812">Transmembrane</keyword>
<accession>A0AAU9LN04</accession>
<keyword evidence="4" id="KW-1185">Reference proteome</keyword>
<gene>
    <name evidence="3" type="ORF">LVIROSA_LOCUS5017</name>
</gene>
<feature type="transmembrane region" description="Helical" evidence="2">
    <location>
        <begin position="102"/>
        <end position="120"/>
    </location>
</feature>
<feature type="region of interest" description="Disordered" evidence="1">
    <location>
        <begin position="61"/>
        <end position="87"/>
    </location>
</feature>
<dbReference type="AlphaFoldDB" id="A0AAU9LN04"/>
<dbReference type="PANTHER" id="PTHR35280:SF1">
    <property type="entry name" value="F17L21.9"/>
    <property type="match status" value="1"/>
</dbReference>
<organism evidence="3 4">
    <name type="scientific">Lactuca virosa</name>
    <dbReference type="NCBI Taxonomy" id="75947"/>
    <lineage>
        <taxon>Eukaryota</taxon>
        <taxon>Viridiplantae</taxon>
        <taxon>Streptophyta</taxon>
        <taxon>Embryophyta</taxon>
        <taxon>Tracheophyta</taxon>
        <taxon>Spermatophyta</taxon>
        <taxon>Magnoliopsida</taxon>
        <taxon>eudicotyledons</taxon>
        <taxon>Gunneridae</taxon>
        <taxon>Pentapetalae</taxon>
        <taxon>asterids</taxon>
        <taxon>campanulids</taxon>
        <taxon>Asterales</taxon>
        <taxon>Asteraceae</taxon>
        <taxon>Cichorioideae</taxon>
        <taxon>Cichorieae</taxon>
        <taxon>Lactucinae</taxon>
        <taxon>Lactuca</taxon>
    </lineage>
</organism>
<name>A0AAU9LN04_9ASTR</name>
<evidence type="ECO:0000313" key="3">
    <source>
        <dbReference type="EMBL" id="CAH1417323.1"/>
    </source>
</evidence>
<dbReference type="PANTHER" id="PTHR35280">
    <property type="entry name" value="F17L21.9"/>
    <property type="match status" value="1"/>
</dbReference>
<protein>
    <submittedName>
        <fullName evidence="3">Uncharacterized protein</fullName>
    </submittedName>
</protein>
<sequence>MESSLTMSKVEVIKQAIKEVMEEIRDGANSSSNDGGEVEDDNHHRLLSKLMSQLEKLEAEQEFVDDEKTKTKINKSRSEEEEEEDEEEKIVKELKKMKRQNLITHCLLSAMIVLTVVWQISEVSIILRLKDGVNHPFRFIGSIFKRIVTPPKPNGSEEKTDSSITNNLIESSRIGDLKIPELPHVELPKTQTWFLKDID</sequence>